<name>A0A4Z1I0W6_9HELO</name>
<dbReference type="EMBL" id="PQXN01000098">
    <property type="protein sequence ID" value="TGO54986.1"/>
    <property type="molecule type" value="Genomic_DNA"/>
</dbReference>
<organism evidence="2 3">
    <name type="scientific">Botryotinia convoluta</name>
    <dbReference type="NCBI Taxonomy" id="54673"/>
    <lineage>
        <taxon>Eukaryota</taxon>
        <taxon>Fungi</taxon>
        <taxon>Dikarya</taxon>
        <taxon>Ascomycota</taxon>
        <taxon>Pezizomycotina</taxon>
        <taxon>Leotiomycetes</taxon>
        <taxon>Helotiales</taxon>
        <taxon>Sclerotiniaceae</taxon>
        <taxon>Botryotinia</taxon>
    </lineage>
</organism>
<feature type="compositionally biased region" description="Basic and acidic residues" evidence="1">
    <location>
        <begin position="41"/>
        <end position="52"/>
    </location>
</feature>
<proteinExistence type="predicted"/>
<evidence type="ECO:0000313" key="2">
    <source>
        <dbReference type="EMBL" id="TGO54986.1"/>
    </source>
</evidence>
<protein>
    <submittedName>
        <fullName evidence="2">Uncharacterized protein</fullName>
    </submittedName>
</protein>
<dbReference type="AlphaFoldDB" id="A0A4Z1I0W6"/>
<sequence length="79" mass="8688">MEVVAEPKSRLYHNKKLAKQGKRLMANGKGQLPNTSTSQFPDHRGSNAETDPRGPVPQSTPAPQRQPITTKVPLCALER</sequence>
<accession>A0A4Z1I0W6</accession>
<reference evidence="2 3" key="1">
    <citation type="submission" date="2017-12" db="EMBL/GenBank/DDBJ databases">
        <title>Comparative genomics of Botrytis spp.</title>
        <authorList>
            <person name="Valero-Jimenez C.A."/>
            <person name="Tapia P."/>
            <person name="Veloso J."/>
            <person name="Silva-Moreno E."/>
            <person name="Staats M."/>
            <person name="Valdes J.H."/>
            <person name="Van Kan J.A.L."/>
        </authorList>
    </citation>
    <scope>NUCLEOTIDE SEQUENCE [LARGE SCALE GENOMIC DNA]</scope>
    <source>
        <strain evidence="2 3">MUCL11595</strain>
    </source>
</reference>
<evidence type="ECO:0000256" key="1">
    <source>
        <dbReference type="SAM" id="MobiDB-lite"/>
    </source>
</evidence>
<feature type="region of interest" description="Disordered" evidence="1">
    <location>
        <begin position="19"/>
        <end position="79"/>
    </location>
</feature>
<comment type="caution">
    <text evidence="2">The sequence shown here is derived from an EMBL/GenBank/DDBJ whole genome shotgun (WGS) entry which is preliminary data.</text>
</comment>
<gene>
    <name evidence="2" type="ORF">BCON_0098g00080</name>
</gene>
<evidence type="ECO:0000313" key="3">
    <source>
        <dbReference type="Proteomes" id="UP000297527"/>
    </source>
</evidence>
<keyword evidence="3" id="KW-1185">Reference proteome</keyword>
<dbReference type="Proteomes" id="UP000297527">
    <property type="component" value="Unassembled WGS sequence"/>
</dbReference>